<sequence length="45" mass="5176">MRPLRRLRRAMTAKRYTDMDAAIIPIVFLIVIVVFGAILEHFFGG</sequence>
<keyword evidence="1" id="KW-0812">Transmembrane</keyword>
<keyword evidence="1" id="KW-1133">Transmembrane helix</keyword>
<evidence type="ECO:0000256" key="1">
    <source>
        <dbReference type="SAM" id="Phobius"/>
    </source>
</evidence>
<name>A0A6J5PHH8_9CAUD</name>
<protein>
    <submittedName>
        <fullName evidence="2">Uncharacterized protein</fullName>
    </submittedName>
</protein>
<feature type="transmembrane region" description="Helical" evidence="1">
    <location>
        <begin position="21"/>
        <end position="43"/>
    </location>
</feature>
<proteinExistence type="predicted"/>
<dbReference type="EMBL" id="LR796806">
    <property type="protein sequence ID" value="CAB4167124.1"/>
    <property type="molecule type" value="Genomic_DNA"/>
</dbReference>
<organism evidence="2">
    <name type="scientific">uncultured Caudovirales phage</name>
    <dbReference type="NCBI Taxonomy" id="2100421"/>
    <lineage>
        <taxon>Viruses</taxon>
        <taxon>Duplodnaviria</taxon>
        <taxon>Heunggongvirae</taxon>
        <taxon>Uroviricota</taxon>
        <taxon>Caudoviricetes</taxon>
        <taxon>Peduoviridae</taxon>
        <taxon>Maltschvirus</taxon>
        <taxon>Maltschvirus maltsch</taxon>
    </lineage>
</organism>
<accession>A0A6J5PHH8</accession>
<evidence type="ECO:0000313" key="2">
    <source>
        <dbReference type="EMBL" id="CAB4167124.1"/>
    </source>
</evidence>
<gene>
    <name evidence="2" type="ORF">UFOVP858_14</name>
</gene>
<keyword evidence="1" id="KW-0472">Membrane</keyword>
<reference evidence="2" key="1">
    <citation type="submission" date="2020-04" db="EMBL/GenBank/DDBJ databases">
        <authorList>
            <person name="Chiriac C."/>
            <person name="Salcher M."/>
            <person name="Ghai R."/>
            <person name="Kavagutti S V."/>
        </authorList>
    </citation>
    <scope>NUCLEOTIDE SEQUENCE</scope>
</reference>